<keyword evidence="3" id="KW-1185">Reference proteome</keyword>
<proteinExistence type="predicted"/>
<dbReference type="PANTHER" id="PTHR33744:SF17">
    <property type="entry name" value="CONSERVED PROTEIN"/>
    <property type="match status" value="1"/>
</dbReference>
<name>A0A1H9W0A2_9MICO</name>
<evidence type="ECO:0000259" key="1">
    <source>
        <dbReference type="Pfam" id="PF13556"/>
    </source>
</evidence>
<sequence>MISVADLAASLGGGLLSLAVDVPGAEVDDLTLAEPGQGVVGQRGDLVLGVGVDRVEAAADLLRAAADAGAGGLVLRRALARRRTLRDLAQRRRLPLLELADHASWAHTVWLLRGVLDRAASAVGPGRAEAPVHDDLFALADAIAAVVDAPVTIEDPHSRVLAYSSRQDVTDPARVSTIVGRRVPEEVLASLRARGVFRRLARSSEPVFVPADPSGTLPRLVVPVRAGGEWLGSVWALVEERPPAEVVSEVTRTASLVALHLLRLRAQADLGRRLTADRLRVALSGTSSGADDWLPEGPWRVVCLGGPADASPENVLDLWESVCRRHSWHQPLLATLDGRVYAVLRADGAVPGTWVWLRTVVEEAASEGLGLTAAAGHAAYSAGELARARAEAAEAERSRGRLPVAGIEELWAAVTVERAAAALREGALLGPVEALRRHDAERGTGYLATLAAWLDHPGEPALAARLLHVHPNTLRYRMGRITALPELEGTDLSDPETRLALRLQLAVLATSH</sequence>
<dbReference type="EMBL" id="FOHB01000004">
    <property type="protein sequence ID" value="SES27209.1"/>
    <property type="molecule type" value="Genomic_DNA"/>
</dbReference>
<dbReference type="InterPro" id="IPR042070">
    <property type="entry name" value="PucR_C-HTH_sf"/>
</dbReference>
<feature type="domain" description="PucR C-terminal helix-turn-helix" evidence="1">
    <location>
        <begin position="446"/>
        <end position="506"/>
    </location>
</feature>
<reference evidence="3" key="1">
    <citation type="submission" date="2016-10" db="EMBL/GenBank/DDBJ databases">
        <authorList>
            <person name="Varghese N."/>
            <person name="Submissions S."/>
        </authorList>
    </citation>
    <scope>NUCLEOTIDE SEQUENCE [LARGE SCALE GENOMIC DNA]</scope>
    <source>
        <strain evidence="3">CGMCC 1.6963</strain>
    </source>
</reference>
<organism evidence="2 3">
    <name type="scientific">Pedococcus cremeus</name>
    <dbReference type="NCBI Taxonomy" id="587636"/>
    <lineage>
        <taxon>Bacteria</taxon>
        <taxon>Bacillati</taxon>
        <taxon>Actinomycetota</taxon>
        <taxon>Actinomycetes</taxon>
        <taxon>Micrococcales</taxon>
        <taxon>Intrasporangiaceae</taxon>
        <taxon>Pedococcus</taxon>
    </lineage>
</organism>
<keyword evidence="2" id="KW-0238">DNA-binding</keyword>
<gene>
    <name evidence="2" type="ORF">SAMN05216199_2682</name>
</gene>
<dbReference type="Proteomes" id="UP000199019">
    <property type="component" value="Unassembled WGS sequence"/>
</dbReference>
<dbReference type="InterPro" id="IPR025736">
    <property type="entry name" value="PucR_C-HTH_dom"/>
</dbReference>
<accession>A0A1H9W0A2</accession>
<evidence type="ECO:0000313" key="3">
    <source>
        <dbReference type="Proteomes" id="UP000199019"/>
    </source>
</evidence>
<dbReference type="GO" id="GO:0003677">
    <property type="term" value="F:DNA binding"/>
    <property type="evidence" value="ECO:0007669"/>
    <property type="project" value="UniProtKB-KW"/>
</dbReference>
<dbReference type="OrthoDB" id="3246591at2"/>
<protein>
    <submittedName>
        <fullName evidence="2">DNA-binding transcriptional regulator, PucR family</fullName>
    </submittedName>
</protein>
<evidence type="ECO:0000313" key="2">
    <source>
        <dbReference type="EMBL" id="SES27209.1"/>
    </source>
</evidence>
<dbReference type="RefSeq" id="WP_091758877.1">
    <property type="nucleotide sequence ID" value="NZ_FOHB01000004.1"/>
</dbReference>
<dbReference type="STRING" id="587636.SAMN05216199_2682"/>
<dbReference type="Pfam" id="PF13556">
    <property type="entry name" value="HTH_30"/>
    <property type="match status" value="1"/>
</dbReference>
<dbReference type="PANTHER" id="PTHR33744">
    <property type="entry name" value="CARBOHYDRATE DIACID REGULATOR"/>
    <property type="match status" value="1"/>
</dbReference>
<dbReference type="InterPro" id="IPR051448">
    <property type="entry name" value="CdaR-like_regulators"/>
</dbReference>
<dbReference type="Gene3D" id="1.10.10.2840">
    <property type="entry name" value="PucR C-terminal helix-turn-helix domain"/>
    <property type="match status" value="1"/>
</dbReference>
<dbReference type="AlphaFoldDB" id="A0A1H9W0A2"/>